<evidence type="ECO:0000313" key="5">
    <source>
        <dbReference type="EMBL" id="KXZ50730.1"/>
    </source>
</evidence>
<dbReference type="EMBL" id="LSYV01000016">
    <property type="protein sequence ID" value="KXZ50730.1"/>
    <property type="molecule type" value="Genomic_DNA"/>
</dbReference>
<dbReference type="PANTHER" id="PTHR11700">
    <property type="entry name" value="30S RIBOSOMAL PROTEIN S10 FAMILY MEMBER"/>
    <property type="match status" value="1"/>
</dbReference>
<dbReference type="InterPro" id="IPR036838">
    <property type="entry name" value="Ribosomal_uS10_dom_sf"/>
</dbReference>
<reference evidence="6" key="1">
    <citation type="journal article" date="2016" name="Nat. Commun.">
        <title>The Gonium pectorale genome demonstrates co-option of cell cycle regulation during the evolution of multicellularity.</title>
        <authorList>
            <person name="Hanschen E.R."/>
            <person name="Marriage T.N."/>
            <person name="Ferris P.J."/>
            <person name="Hamaji T."/>
            <person name="Toyoda A."/>
            <person name="Fujiyama A."/>
            <person name="Neme R."/>
            <person name="Noguchi H."/>
            <person name="Minakuchi Y."/>
            <person name="Suzuki M."/>
            <person name="Kawai-Toyooka H."/>
            <person name="Smith D.R."/>
            <person name="Sparks H."/>
            <person name="Anderson J."/>
            <person name="Bakaric R."/>
            <person name="Luria V."/>
            <person name="Karger A."/>
            <person name="Kirschner M.W."/>
            <person name="Durand P.M."/>
            <person name="Michod R.E."/>
            <person name="Nozaki H."/>
            <person name="Olson B.J."/>
        </authorList>
    </citation>
    <scope>NUCLEOTIDE SEQUENCE [LARGE SCALE GENOMIC DNA]</scope>
    <source>
        <strain evidence="6">NIES-2863</strain>
    </source>
</reference>
<dbReference type="Proteomes" id="UP000075714">
    <property type="component" value="Unassembled WGS sequence"/>
</dbReference>
<dbReference type="AlphaFoldDB" id="A0A150GN07"/>
<dbReference type="GO" id="GO:1990904">
    <property type="term" value="C:ribonucleoprotein complex"/>
    <property type="evidence" value="ECO:0007669"/>
    <property type="project" value="UniProtKB-KW"/>
</dbReference>
<dbReference type="Pfam" id="PF00338">
    <property type="entry name" value="Ribosomal_S10"/>
    <property type="match status" value="1"/>
</dbReference>
<dbReference type="GO" id="GO:0006412">
    <property type="term" value="P:translation"/>
    <property type="evidence" value="ECO:0007669"/>
    <property type="project" value="InterPro"/>
</dbReference>
<protein>
    <recommendedName>
        <fullName evidence="4">Small ribosomal subunit protein uS10 domain-containing protein</fullName>
    </recommendedName>
</protein>
<dbReference type="GO" id="GO:0003735">
    <property type="term" value="F:structural constituent of ribosome"/>
    <property type="evidence" value="ECO:0007669"/>
    <property type="project" value="InterPro"/>
</dbReference>
<proteinExistence type="inferred from homology"/>
<feature type="domain" description="Small ribosomal subunit protein uS10" evidence="4">
    <location>
        <begin position="65"/>
        <end position="129"/>
    </location>
</feature>
<keyword evidence="6" id="KW-1185">Reference proteome</keyword>
<evidence type="ECO:0000259" key="4">
    <source>
        <dbReference type="Pfam" id="PF00338"/>
    </source>
</evidence>
<gene>
    <name evidence="5" type="ORF">GPECTOR_15g414</name>
</gene>
<keyword evidence="2" id="KW-0689">Ribosomal protein</keyword>
<comment type="caution">
    <text evidence="5">The sequence shown here is derived from an EMBL/GenBank/DDBJ whole genome shotgun (WGS) entry which is preliminary data.</text>
</comment>
<comment type="similarity">
    <text evidence="1">Belongs to the universal ribosomal protein uS10 family.</text>
</comment>
<sequence length="162" mass="17545">MPSGAFSVEIAVQGFEKRYVDMACNTIDDLVMLAFAPKSYAALPTGQPPDPHAPVALSFGASRRDVKLPWRRTRFTLIRGPHIDKKGMEQFERREYKSVLAAATNDAEELARLLEGLKIYQFTGVQLRVDVTSAQTLQLPPDVAWCGAGAALRGAGRAAGAG</sequence>
<evidence type="ECO:0000256" key="1">
    <source>
        <dbReference type="ARBA" id="ARBA00007102"/>
    </source>
</evidence>
<evidence type="ECO:0000313" key="6">
    <source>
        <dbReference type="Proteomes" id="UP000075714"/>
    </source>
</evidence>
<dbReference type="InterPro" id="IPR027486">
    <property type="entry name" value="Ribosomal_uS10_dom"/>
</dbReference>
<name>A0A150GN07_GONPE</name>
<dbReference type="SUPFAM" id="SSF54999">
    <property type="entry name" value="Ribosomal protein S10"/>
    <property type="match status" value="1"/>
</dbReference>
<dbReference type="GO" id="GO:0005840">
    <property type="term" value="C:ribosome"/>
    <property type="evidence" value="ECO:0007669"/>
    <property type="project" value="UniProtKB-KW"/>
</dbReference>
<evidence type="ECO:0000256" key="2">
    <source>
        <dbReference type="ARBA" id="ARBA00022980"/>
    </source>
</evidence>
<evidence type="ECO:0000256" key="3">
    <source>
        <dbReference type="ARBA" id="ARBA00023274"/>
    </source>
</evidence>
<dbReference type="InterPro" id="IPR001848">
    <property type="entry name" value="Ribosomal_uS10"/>
</dbReference>
<keyword evidence="3" id="KW-0687">Ribonucleoprotein</keyword>
<accession>A0A150GN07</accession>
<dbReference type="OrthoDB" id="366214at2759"/>
<dbReference type="Gene3D" id="3.30.70.600">
    <property type="entry name" value="Ribosomal protein S10 domain"/>
    <property type="match status" value="1"/>
</dbReference>
<dbReference type="STRING" id="33097.A0A150GN07"/>
<organism evidence="5 6">
    <name type="scientific">Gonium pectorale</name>
    <name type="common">Green alga</name>
    <dbReference type="NCBI Taxonomy" id="33097"/>
    <lineage>
        <taxon>Eukaryota</taxon>
        <taxon>Viridiplantae</taxon>
        <taxon>Chlorophyta</taxon>
        <taxon>core chlorophytes</taxon>
        <taxon>Chlorophyceae</taxon>
        <taxon>CS clade</taxon>
        <taxon>Chlamydomonadales</taxon>
        <taxon>Volvocaceae</taxon>
        <taxon>Gonium</taxon>
    </lineage>
</organism>